<keyword evidence="1" id="KW-0732">Signal</keyword>
<dbReference type="Proteomes" id="UP000294562">
    <property type="component" value="Unassembled WGS sequence"/>
</dbReference>
<dbReference type="AlphaFoldDB" id="A0A4R6AYT5"/>
<dbReference type="Gene3D" id="3.40.190.10">
    <property type="entry name" value="Periplasmic binding protein-like II"/>
    <property type="match status" value="1"/>
</dbReference>
<reference evidence="3 4" key="1">
    <citation type="submission" date="2019-03" db="EMBL/GenBank/DDBJ databases">
        <title>Rhodobacteraceae bacterium SM1902, a new member of the family Rhodobacteraceae isolated from Yantai.</title>
        <authorList>
            <person name="Sun Y."/>
        </authorList>
    </citation>
    <scope>NUCLEOTIDE SEQUENCE [LARGE SCALE GENOMIC DNA]</scope>
    <source>
        <strain evidence="3 4">SM1902</strain>
    </source>
</reference>
<dbReference type="EMBL" id="SMZO01000015">
    <property type="protein sequence ID" value="TDL88975.1"/>
    <property type="molecule type" value="Genomic_DNA"/>
</dbReference>
<feature type="signal peptide" evidence="1">
    <location>
        <begin position="1"/>
        <end position="21"/>
    </location>
</feature>
<dbReference type="GO" id="GO:0022857">
    <property type="term" value="F:transmembrane transporter activity"/>
    <property type="evidence" value="ECO:0007669"/>
    <property type="project" value="InterPro"/>
</dbReference>
<proteinExistence type="predicted"/>
<gene>
    <name evidence="3" type="ORF">E2L05_08400</name>
</gene>
<organism evidence="3 4">
    <name type="scientific">Meridianimarinicoccus aquatilis</name>
    <dbReference type="NCBI Taxonomy" id="2552766"/>
    <lineage>
        <taxon>Bacteria</taxon>
        <taxon>Pseudomonadati</taxon>
        <taxon>Pseudomonadota</taxon>
        <taxon>Alphaproteobacteria</taxon>
        <taxon>Rhodobacterales</taxon>
        <taxon>Paracoccaceae</taxon>
        <taxon>Meridianimarinicoccus</taxon>
    </lineage>
</organism>
<dbReference type="InterPro" id="IPR007210">
    <property type="entry name" value="ABC_Gly_betaine_transp_sub-bd"/>
</dbReference>
<evidence type="ECO:0000256" key="1">
    <source>
        <dbReference type="SAM" id="SignalP"/>
    </source>
</evidence>
<dbReference type="SUPFAM" id="SSF53850">
    <property type="entry name" value="Periplasmic binding protein-like II"/>
    <property type="match status" value="1"/>
</dbReference>
<dbReference type="CDD" id="cd13641">
    <property type="entry name" value="PBP2_HisX_like"/>
    <property type="match status" value="1"/>
</dbReference>
<dbReference type="OrthoDB" id="9786266at2"/>
<dbReference type="GO" id="GO:0043190">
    <property type="term" value="C:ATP-binding cassette (ABC) transporter complex"/>
    <property type="evidence" value="ECO:0007669"/>
    <property type="project" value="InterPro"/>
</dbReference>
<evidence type="ECO:0000259" key="2">
    <source>
        <dbReference type="Pfam" id="PF04069"/>
    </source>
</evidence>
<keyword evidence="4" id="KW-1185">Reference proteome</keyword>
<dbReference type="Gene3D" id="3.40.190.100">
    <property type="entry name" value="Glycine betaine-binding periplasmic protein, domain 2"/>
    <property type="match status" value="1"/>
</dbReference>
<comment type="caution">
    <text evidence="3">The sequence shown here is derived from an EMBL/GenBank/DDBJ whole genome shotgun (WGS) entry which is preliminary data.</text>
</comment>
<sequence>MNFKIASAALFAAMSTSAAHAECGEVTMTEMNWASSAVVTSVSKFLMEQGYGCTVQAVPSSTVPALVSVAETGKPDIVSELWILGAPTYQSMQDEGVITTLTDVLSDGGNEGWWVPKYLVDEHPELATVEGVLANAELLGGRFHSCPDGWACKFTNDDLTRNFGLTENGYEIFIHGSGETLATSLASAYESKEPWIGYYWSPTSLLGKYEMVAVDQGPYNEEVFECAANPECTAEGLSGWPVGPVKTVVTNDFADREPDIAALMTNVSFTNAQMGDVLAWKEANNASNDEAAVYFLTTYSDVWPAWLNDEAREKLSALIQ</sequence>
<evidence type="ECO:0000313" key="3">
    <source>
        <dbReference type="EMBL" id="TDL88975.1"/>
    </source>
</evidence>
<evidence type="ECO:0000313" key="4">
    <source>
        <dbReference type="Proteomes" id="UP000294562"/>
    </source>
</evidence>
<feature type="chain" id="PRO_5020356735" evidence="1">
    <location>
        <begin position="22"/>
        <end position="320"/>
    </location>
</feature>
<name>A0A4R6AYT5_9RHOB</name>
<protein>
    <submittedName>
        <fullName evidence="3">ABC transporter substrate-binding protein</fullName>
    </submittedName>
</protein>
<feature type="domain" description="ABC-type glycine betaine transport system substrate-binding" evidence="2">
    <location>
        <begin position="25"/>
        <end position="297"/>
    </location>
</feature>
<dbReference type="Pfam" id="PF04069">
    <property type="entry name" value="OpuAC"/>
    <property type="match status" value="1"/>
</dbReference>
<dbReference type="RefSeq" id="WP_133342479.1">
    <property type="nucleotide sequence ID" value="NZ_SMZO01000015.1"/>
</dbReference>
<accession>A0A4R6AYT5</accession>